<dbReference type="CDD" id="cd04301">
    <property type="entry name" value="NAT_SF"/>
    <property type="match status" value="1"/>
</dbReference>
<evidence type="ECO:0000256" key="1">
    <source>
        <dbReference type="ARBA" id="ARBA00002521"/>
    </source>
</evidence>
<dbReference type="PRINTS" id="PR00599">
    <property type="entry name" value="MAPEPTIDASE"/>
</dbReference>
<keyword evidence="11" id="KW-1185">Reference proteome</keyword>
<feature type="binding site" evidence="6">
    <location>
        <position position="253"/>
    </location>
    <ligand>
        <name>a divalent metal cation</name>
        <dbReference type="ChEBI" id="CHEBI:60240"/>
        <label>2</label>
        <note>catalytic</note>
    </ligand>
</feature>
<evidence type="ECO:0000256" key="5">
    <source>
        <dbReference type="ARBA" id="ARBA00022801"/>
    </source>
</evidence>
<dbReference type="InterPro" id="IPR016181">
    <property type="entry name" value="Acyl_CoA_acyltransferase"/>
</dbReference>
<dbReference type="EMBL" id="BMOY01000017">
    <property type="protein sequence ID" value="GGJ05562.1"/>
    <property type="molecule type" value="Genomic_DNA"/>
</dbReference>
<dbReference type="InterPro" id="IPR000182">
    <property type="entry name" value="GNAT_dom"/>
</dbReference>
<feature type="region of interest" description="Disordered" evidence="8">
    <location>
        <begin position="430"/>
        <end position="457"/>
    </location>
</feature>
<dbReference type="GO" id="GO:0046872">
    <property type="term" value="F:metal ion binding"/>
    <property type="evidence" value="ECO:0007669"/>
    <property type="project" value="UniProtKB-UniRule"/>
</dbReference>
<dbReference type="SUPFAM" id="SSF55920">
    <property type="entry name" value="Creatinase/aminopeptidase"/>
    <property type="match status" value="1"/>
</dbReference>
<dbReference type="Gene3D" id="3.90.230.10">
    <property type="entry name" value="Creatinase/methionine aminopeptidase superfamily"/>
    <property type="match status" value="1"/>
</dbReference>
<dbReference type="Pfam" id="PF00557">
    <property type="entry name" value="Peptidase_M24"/>
    <property type="match status" value="1"/>
</dbReference>
<dbReference type="GO" id="GO:0070006">
    <property type="term" value="F:metalloaminopeptidase activity"/>
    <property type="evidence" value="ECO:0007669"/>
    <property type="project" value="UniProtKB-UniRule"/>
</dbReference>
<comment type="subunit">
    <text evidence="6">Monomer.</text>
</comment>
<dbReference type="PROSITE" id="PS51186">
    <property type="entry name" value="GNAT"/>
    <property type="match status" value="1"/>
</dbReference>
<dbReference type="PANTHER" id="PTHR43330:SF27">
    <property type="entry name" value="METHIONINE AMINOPEPTIDASE"/>
    <property type="match status" value="1"/>
</dbReference>
<dbReference type="Gene3D" id="3.40.630.30">
    <property type="match status" value="1"/>
</dbReference>
<evidence type="ECO:0000313" key="11">
    <source>
        <dbReference type="Proteomes" id="UP000637695"/>
    </source>
</evidence>
<dbReference type="GO" id="GO:0005829">
    <property type="term" value="C:cytosol"/>
    <property type="evidence" value="ECO:0007669"/>
    <property type="project" value="TreeGrafter"/>
</dbReference>
<evidence type="ECO:0000256" key="4">
    <source>
        <dbReference type="ARBA" id="ARBA00022723"/>
    </source>
</evidence>
<feature type="binding site" evidence="6">
    <location>
        <position position="105"/>
    </location>
    <ligand>
        <name>a divalent metal cation</name>
        <dbReference type="ChEBI" id="CHEBI:60240"/>
        <label>2</label>
        <note>catalytic</note>
    </ligand>
</feature>
<comment type="function">
    <text evidence="1 6">Removes the N-terminal methionine from nascent proteins. The N-terminal methionine is often cleaved when the second residue in the primary sequence is small and uncharged (Met-Ala-, Cys, Gly, Pro, Ser, Thr, or Val). Requires deformylation of the N(alpha)-formylated initiator methionine before it can be hydrolyzed.</text>
</comment>
<keyword evidence="3 6" id="KW-0645">Protease</keyword>
<dbReference type="InterPro" id="IPR000994">
    <property type="entry name" value="Pept_M24"/>
</dbReference>
<feature type="binding site" evidence="6">
    <location>
        <position position="253"/>
    </location>
    <ligand>
        <name>a divalent metal cation</name>
        <dbReference type="ChEBI" id="CHEBI:60240"/>
        <label>1</label>
    </ligand>
</feature>
<keyword evidence="4 6" id="KW-0479">Metal-binding</keyword>
<reference evidence="10" key="2">
    <citation type="submission" date="2020-09" db="EMBL/GenBank/DDBJ databases">
        <authorList>
            <person name="Sun Q."/>
            <person name="Ohkuma M."/>
        </authorList>
    </citation>
    <scope>NUCLEOTIDE SEQUENCE</scope>
    <source>
        <strain evidence="10">JCM 18487</strain>
    </source>
</reference>
<dbReference type="InterPro" id="IPR002467">
    <property type="entry name" value="Pept_M24A_MAP1"/>
</dbReference>
<dbReference type="Proteomes" id="UP000637695">
    <property type="component" value="Unassembled WGS sequence"/>
</dbReference>
<reference evidence="10" key="1">
    <citation type="journal article" date="2014" name="Int. J. Syst. Evol. Microbiol.">
        <title>Complete genome sequence of Corynebacterium casei LMG S-19264T (=DSM 44701T), isolated from a smear-ripened cheese.</title>
        <authorList>
            <consortium name="US DOE Joint Genome Institute (JGI-PGF)"/>
            <person name="Walter F."/>
            <person name="Albersmeier A."/>
            <person name="Kalinowski J."/>
            <person name="Ruckert C."/>
        </authorList>
    </citation>
    <scope>NUCLEOTIDE SEQUENCE</scope>
    <source>
        <strain evidence="10">JCM 18487</strain>
    </source>
</reference>
<dbReference type="GO" id="GO:0004239">
    <property type="term" value="F:initiator methionyl aminopeptidase activity"/>
    <property type="evidence" value="ECO:0007669"/>
    <property type="project" value="UniProtKB-UniRule"/>
</dbReference>
<dbReference type="AlphaFoldDB" id="A0A917KA60"/>
<evidence type="ECO:0000259" key="9">
    <source>
        <dbReference type="PROSITE" id="PS51186"/>
    </source>
</evidence>
<dbReference type="Pfam" id="PF00583">
    <property type="entry name" value="Acetyltransf_1"/>
    <property type="match status" value="1"/>
</dbReference>
<feature type="binding site" evidence="6">
    <location>
        <position position="196"/>
    </location>
    <ligand>
        <name>substrate</name>
    </ligand>
</feature>
<evidence type="ECO:0000256" key="8">
    <source>
        <dbReference type="SAM" id="MobiDB-lite"/>
    </source>
</evidence>
<dbReference type="GO" id="GO:0016747">
    <property type="term" value="F:acyltransferase activity, transferring groups other than amino-acyl groups"/>
    <property type="evidence" value="ECO:0007669"/>
    <property type="project" value="InterPro"/>
</dbReference>
<keyword evidence="5 6" id="KW-0378">Hydrolase</keyword>
<dbReference type="InterPro" id="IPR036005">
    <property type="entry name" value="Creatinase/aminopeptidase-like"/>
</dbReference>
<feature type="binding site" evidence="6">
    <location>
        <position position="189"/>
    </location>
    <ligand>
        <name>a divalent metal cation</name>
        <dbReference type="ChEBI" id="CHEBI:60240"/>
        <label>2</label>
        <note>catalytic</note>
    </ligand>
</feature>
<gene>
    <name evidence="6" type="primary">map</name>
    <name evidence="10" type="ORF">GCM10010885_13370</name>
</gene>
<comment type="catalytic activity">
    <reaction evidence="6 7">
        <text>Release of N-terminal amino acids, preferentially methionine, from peptides and arylamides.</text>
        <dbReference type="EC" id="3.4.11.18"/>
    </reaction>
</comment>
<feature type="binding site" evidence="6">
    <location>
        <position position="77"/>
    </location>
    <ligand>
        <name>substrate</name>
    </ligand>
</feature>
<dbReference type="RefSeq" id="WP_229776553.1">
    <property type="nucleotide sequence ID" value="NZ_BMOY01000017.1"/>
</dbReference>
<name>A0A917KA60_9BACL</name>
<evidence type="ECO:0000256" key="2">
    <source>
        <dbReference type="ARBA" id="ARBA00022438"/>
    </source>
</evidence>
<proteinExistence type="inferred from homology"/>
<comment type="caution">
    <text evidence="10">The sequence shown here is derived from an EMBL/GenBank/DDBJ whole genome shotgun (WGS) entry which is preliminary data.</text>
</comment>
<dbReference type="HAMAP" id="MF_01974">
    <property type="entry name" value="MetAP_1"/>
    <property type="match status" value="1"/>
</dbReference>
<feature type="binding site" evidence="6">
    <location>
        <position position="222"/>
    </location>
    <ligand>
        <name>a divalent metal cation</name>
        <dbReference type="ChEBI" id="CHEBI:60240"/>
        <label>2</label>
        <note>catalytic</note>
    </ligand>
</feature>
<dbReference type="InterPro" id="IPR001714">
    <property type="entry name" value="Pept_M24_MAP"/>
</dbReference>
<evidence type="ECO:0000256" key="6">
    <source>
        <dbReference type="HAMAP-Rule" id="MF_01974"/>
    </source>
</evidence>
<feature type="domain" description="N-acetyltransferase" evidence="9">
    <location>
        <begin position="285"/>
        <end position="429"/>
    </location>
</feature>
<comment type="cofactor">
    <cofactor evidence="6">
        <name>Co(2+)</name>
        <dbReference type="ChEBI" id="CHEBI:48828"/>
    </cofactor>
    <cofactor evidence="6">
        <name>Zn(2+)</name>
        <dbReference type="ChEBI" id="CHEBI:29105"/>
    </cofactor>
    <cofactor evidence="6">
        <name>Mn(2+)</name>
        <dbReference type="ChEBI" id="CHEBI:29035"/>
    </cofactor>
    <cofactor evidence="6">
        <name>Fe(2+)</name>
        <dbReference type="ChEBI" id="CHEBI:29033"/>
    </cofactor>
    <text evidence="6">Binds 2 divalent metal cations per subunit. Has a high-affinity and a low affinity metal-binding site. The true nature of the physiological cofactor is under debate. The enzyme is active with cobalt, zinc, manganese or divalent iron ions. Most likely, methionine aminopeptidases function as mononuclear Fe(2+)-metalloproteases under physiological conditions, and the catalytically relevant metal-binding site has been assigned to the histidine-containing high-affinity site.</text>
</comment>
<comment type="similarity">
    <text evidence="6">Belongs to the peptidase M24A family. Methionine aminopeptidase type 1 subfamily.</text>
</comment>
<dbReference type="EC" id="3.4.11.18" evidence="6 7"/>
<feature type="binding site" evidence="6">
    <location>
        <position position="94"/>
    </location>
    <ligand>
        <name>a divalent metal cation</name>
        <dbReference type="ChEBI" id="CHEBI:60240"/>
        <label>1</label>
    </ligand>
</feature>
<dbReference type="NCBIfam" id="TIGR00500">
    <property type="entry name" value="met_pdase_I"/>
    <property type="match status" value="1"/>
</dbReference>
<evidence type="ECO:0000256" key="3">
    <source>
        <dbReference type="ARBA" id="ARBA00022670"/>
    </source>
</evidence>
<feature type="binding site" evidence="6">
    <location>
        <position position="105"/>
    </location>
    <ligand>
        <name>a divalent metal cation</name>
        <dbReference type="ChEBI" id="CHEBI:60240"/>
        <label>1</label>
    </ligand>
</feature>
<protein>
    <recommendedName>
        <fullName evidence="6 7">Methionine aminopeptidase</fullName>
        <shortName evidence="6">MAP</shortName>
        <shortName evidence="6">MetAP</shortName>
        <ecNumber evidence="6 7">3.4.11.18</ecNumber>
    </recommendedName>
    <alternativeName>
        <fullName evidence="6">Peptidase M</fullName>
    </alternativeName>
</protein>
<keyword evidence="2 6" id="KW-0031">Aminopeptidase</keyword>
<dbReference type="PANTHER" id="PTHR43330">
    <property type="entry name" value="METHIONINE AMINOPEPTIDASE"/>
    <property type="match status" value="1"/>
</dbReference>
<dbReference type="GO" id="GO:0006508">
    <property type="term" value="P:proteolysis"/>
    <property type="evidence" value="ECO:0007669"/>
    <property type="project" value="UniProtKB-KW"/>
</dbReference>
<sequence>MLDVLSAADVARMREAGEINQRVHAAVRAHLAPGTATAELDRVAAAVLHQCGAASPFPSLYGFPGHICVSVNDEVGHGVPGPRRLRPGDVVKVDVGVVYEGCHTDCARTYVVADGTSDGAVDGAGGGTSDGTADGAGTEVNRLIAAARTALWAGVRAARCQAPVSDISHAVHRCALAHGATVIKHAFGHGIGRMLHQAPQIPNFGPPGMGPRLRAGMAIAIEPLLTTGCGRTRTKDDGWTEVTTDGAVAVHFEDTVLITEDGPQVLTGHPPDAALGQALPPLPGLRLRPMRPDERGWALTLAHQEMDPVLLRAWGRRVEVEEIFAIPGARWCIVEVQGGKPAGFLVVVPRLGDALFVNTLVLDRSYQGCGIGRWVMTQVEAWARAEGASAVELWVQIDNPRAVRFYRRLGFAVVGEPALRTLAMRKRMEPDRSAFGDRPPADPPSARPSPAHGPALL</sequence>
<accession>A0A917KA60</accession>
<organism evidence="10 11">
    <name type="scientific">Alicyclobacillus cellulosilyticus</name>
    <dbReference type="NCBI Taxonomy" id="1003997"/>
    <lineage>
        <taxon>Bacteria</taxon>
        <taxon>Bacillati</taxon>
        <taxon>Bacillota</taxon>
        <taxon>Bacilli</taxon>
        <taxon>Bacillales</taxon>
        <taxon>Alicyclobacillaceae</taxon>
        <taxon>Alicyclobacillus</taxon>
    </lineage>
</organism>
<evidence type="ECO:0000313" key="10">
    <source>
        <dbReference type="EMBL" id="GGJ05562.1"/>
    </source>
</evidence>
<dbReference type="SUPFAM" id="SSF55729">
    <property type="entry name" value="Acyl-CoA N-acyltransferases (Nat)"/>
    <property type="match status" value="1"/>
</dbReference>
<evidence type="ECO:0000256" key="7">
    <source>
        <dbReference type="RuleBase" id="RU003653"/>
    </source>
</evidence>